<organism evidence="7 8">
    <name type="scientific">Pseudozyma antarctica (strain T-34)</name>
    <name type="common">Yeast</name>
    <name type="synonym">Candida antarctica</name>
    <dbReference type="NCBI Taxonomy" id="1151754"/>
    <lineage>
        <taxon>Eukaryota</taxon>
        <taxon>Fungi</taxon>
        <taxon>Dikarya</taxon>
        <taxon>Basidiomycota</taxon>
        <taxon>Ustilaginomycotina</taxon>
        <taxon>Ustilaginomycetes</taxon>
        <taxon>Ustilaginales</taxon>
        <taxon>Ustilaginaceae</taxon>
        <taxon>Moesziomyces</taxon>
    </lineage>
</organism>
<dbReference type="UniPathway" id="UPA00143"/>
<dbReference type="Gene3D" id="3.30.40.10">
    <property type="entry name" value="Zinc/RING finger domain, C3HC4 (zinc finger)"/>
    <property type="match status" value="1"/>
</dbReference>
<feature type="compositionally biased region" description="Low complexity" evidence="5">
    <location>
        <begin position="27"/>
        <end position="43"/>
    </location>
</feature>
<evidence type="ECO:0000313" key="7">
    <source>
        <dbReference type="EMBL" id="GAC73759.1"/>
    </source>
</evidence>
<evidence type="ECO:0000256" key="5">
    <source>
        <dbReference type="SAM" id="MobiDB-lite"/>
    </source>
</evidence>
<dbReference type="PROSITE" id="PS50089">
    <property type="entry name" value="ZF_RING_2"/>
    <property type="match status" value="1"/>
</dbReference>
<reference evidence="8" key="1">
    <citation type="journal article" date="2013" name="Genome Announc.">
        <title>Genome sequence of the basidiomycetous yeast Pseudozyma antarctica T-34, a producer of the glycolipid biosurfactants mannosylerythritol lipids.</title>
        <authorList>
            <person name="Morita T."/>
            <person name="Koike H."/>
            <person name="Koyama Y."/>
            <person name="Hagiwara H."/>
            <person name="Ito E."/>
            <person name="Fukuoka T."/>
            <person name="Imura T."/>
            <person name="Machida M."/>
            <person name="Kitamoto D."/>
        </authorList>
    </citation>
    <scope>NUCLEOTIDE SEQUENCE [LARGE SCALE GENOMIC DNA]</scope>
    <source>
        <strain evidence="8">T-34</strain>
    </source>
</reference>
<dbReference type="GO" id="GO:0033768">
    <property type="term" value="C:SUMO-targeted ubiquitin ligase complex"/>
    <property type="evidence" value="ECO:0007669"/>
    <property type="project" value="TreeGrafter"/>
</dbReference>
<feature type="compositionally biased region" description="Basic and acidic residues" evidence="5">
    <location>
        <begin position="410"/>
        <end position="423"/>
    </location>
</feature>
<dbReference type="EMBL" id="DF196775">
    <property type="protein sequence ID" value="GAC73759.1"/>
    <property type="molecule type" value="Genomic_DNA"/>
</dbReference>
<dbReference type="InterPro" id="IPR017907">
    <property type="entry name" value="Znf_RING_CS"/>
</dbReference>
<feature type="compositionally biased region" description="Low complexity" evidence="5">
    <location>
        <begin position="340"/>
        <end position="353"/>
    </location>
</feature>
<dbReference type="GO" id="GO:0032183">
    <property type="term" value="F:SUMO binding"/>
    <property type="evidence" value="ECO:0007669"/>
    <property type="project" value="TreeGrafter"/>
</dbReference>
<dbReference type="InterPro" id="IPR018957">
    <property type="entry name" value="Znf_C3HC4_RING-type"/>
</dbReference>
<dbReference type="GO" id="GO:0061630">
    <property type="term" value="F:ubiquitin protein ligase activity"/>
    <property type="evidence" value="ECO:0007669"/>
    <property type="project" value="InterPro"/>
</dbReference>
<feature type="compositionally biased region" description="Basic and acidic residues" evidence="5">
    <location>
        <begin position="449"/>
        <end position="459"/>
    </location>
</feature>
<dbReference type="CDD" id="cd16449">
    <property type="entry name" value="RING-HC"/>
    <property type="match status" value="1"/>
</dbReference>
<evidence type="ECO:0000256" key="2">
    <source>
        <dbReference type="ARBA" id="ARBA00022771"/>
    </source>
</evidence>
<sequence>MPSSTTSTPSSTQLEDPLPRPTVVGGSRSSSRSSSRNQSVYSSAPHSRSNSPTPPQDGAGRSRSRTSSRRSSLAPGPSRTRSSTSPQRHPMRAVDPNIVVEISSDSSDDDDVVPVGPVFVPRPSSTSRANDFVEVSSTRRARAAPPTERSNLFSPPAMNGPPAEPVLFSHVRSGRNVGLSVDPSTGDFLTRPMPIVRSDRSISQSDADSSFSILSARTAAQPAPALPPARSEHPITDMRLRSSNLAMPTKSPPRSKPPPIEHPLLSKYTCPICFDAPTNLSVTPCGHFFCGECLFQALKTQAVQRGAMEEEQSFLRFGGLFAPDAFPIDREAFSEAVSPSGRSTGAAGATSAGRGRGGGGRGGGASGGRGRSKPDPLAGQCPVCRAKIKGGFNGREKSGILGLRLTIGKPVDDPREESGKMKGDSAPGEDASADSSETEDEAAWLSSRKVKDASKDSKSAEQQQPQHGAGSGPALGRGKRRPQRSSTNASASSDRSIATAEGSRGRSSKRQRHASSSSATATE</sequence>
<evidence type="ECO:0000256" key="4">
    <source>
        <dbReference type="PROSITE-ProRule" id="PRU00175"/>
    </source>
</evidence>
<keyword evidence="1" id="KW-0479">Metal-binding</keyword>
<dbReference type="PANTHER" id="PTHR47094:SF1">
    <property type="entry name" value="RING-TYPE E3 UBIQUITIN TRANSFERASE"/>
    <property type="match status" value="1"/>
</dbReference>
<feature type="compositionally biased region" description="Gly residues" evidence="5">
    <location>
        <begin position="354"/>
        <end position="369"/>
    </location>
</feature>
<feature type="compositionally biased region" description="Low complexity" evidence="5">
    <location>
        <begin position="1"/>
        <end position="12"/>
    </location>
</feature>
<name>M9LVG0_PSEA3</name>
<dbReference type="GO" id="GO:0006511">
    <property type="term" value="P:ubiquitin-dependent protein catabolic process"/>
    <property type="evidence" value="ECO:0007669"/>
    <property type="project" value="TreeGrafter"/>
</dbReference>
<gene>
    <name evidence="7" type="ORF">PANT_9d00252</name>
</gene>
<evidence type="ECO:0000256" key="1">
    <source>
        <dbReference type="ARBA" id="ARBA00022723"/>
    </source>
</evidence>
<feature type="region of interest" description="Disordered" evidence="5">
    <location>
        <begin position="405"/>
        <end position="523"/>
    </location>
</feature>
<dbReference type="SMART" id="SM00184">
    <property type="entry name" value="RING"/>
    <property type="match status" value="1"/>
</dbReference>
<dbReference type="PANTHER" id="PTHR47094">
    <property type="entry name" value="ELFLESS, ISOFORM B"/>
    <property type="match status" value="1"/>
</dbReference>
<feature type="compositionally biased region" description="Low complexity" evidence="5">
    <location>
        <begin position="514"/>
        <end position="523"/>
    </location>
</feature>
<feature type="compositionally biased region" description="Low complexity" evidence="5">
    <location>
        <begin position="484"/>
        <end position="496"/>
    </location>
</feature>
<dbReference type="Pfam" id="PF00097">
    <property type="entry name" value="zf-C3HC4"/>
    <property type="match status" value="1"/>
</dbReference>
<dbReference type="SUPFAM" id="SSF57850">
    <property type="entry name" value="RING/U-box"/>
    <property type="match status" value="1"/>
</dbReference>
<feature type="region of interest" description="Disordered" evidence="5">
    <location>
        <begin position="1"/>
        <end position="167"/>
    </location>
</feature>
<dbReference type="AlphaFoldDB" id="M9LVG0"/>
<feature type="compositionally biased region" description="Low complexity" evidence="5">
    <location>
        <begin position="69"/>
        <end position="86"/>
    </location>
</feature>
<dbReference type="GO" id="GO:0016567">
    <property type="term" value="P:protein ubiquitination"/>
    <property type="evidence" value="ECO:0007669"/>
    <property type="project" value="UniProtKB-UniPathway"/>
</dbReference>
<keyword evidence="2 4" id="KW-0863">Zinc-finger</keyword>
<keyword evidence="3" id="KW-0862">Zinc</keyword>
<feature type="compositionally biased region" description="Low complexity" evidence="5">
    <location>
        <begin position="113"/>
        <end position="125"/>
    </location>
</feature>
<feature type="region of interest" description="Disordered" evidence="5">
    <location>
        <begin position="335"/>
        <end position="380"/>
    </location>
</feature>
<evidence type="ECO:0000256" key="3">
    <source>
        <dbReference type="ARBA" id="ARBA00022833"/>
    </source>
</evidence>
<evidence type="ECO:0000259" key="6">
    <source>
        <dbReference type="PROSITE" id="PS50089"/>
    </source>
</evidence>
<dbReference type="GO" id="GO:0008270">
    <property type="term" value="F:zinc ion binding"/>
    <property type="evidence" value="ECO:0007669"/>
    <property type="project" value="UniProtKB-KW"/>
</dbReference>
<dbReference type="STRING" id="1151754.M9LVG0"/>
<dbReference type="GO" id="GO:0140082">
    <property type="term" value="F:SUMO-ubiquitin ligase activity"/>
    <property type="evidence" value="ECO:0007669"/>
    <property type="project" value="TreeGrafter"/>
</dbReference>
<evidence type="ECO:0000313" key="8">
    <source>
        <dbReference type="Proteomes" id="UP000011976"/>
    </source>
</evidence>
<proteinExistence type="predicted"/>
<dbReference type="InterPro" id="IPR049627">
    <property type="entry name" value="SLX8"/>
</dbReference>
<dbReference type="OrthoDB" id="6270329at2759"/>
<protein>
    <recommendedName>
        <fullName evidence="6">RING-type domain-containing protein</fullName>
    </recommendedName>
</protein>
<dbReference type="PROSITE" id="PS00518">
    <property type="entry name" value="ZF_RING_1"/>
    <property type="match status" value="1"/>
</dbReference>
<dbReference type="InterPro" id="IPR001841">
    <property type="entry name" value="Znf_RING"/>
</dbReference>
<dbReference type="Proteomes" id="UP000011976">
    <property type="component" value="Unassembled WGS sequence"/>
</dbReference>
<accession>M9LVG0</accession>
<dbReference type="InterPro" id="IPR013083">
    <property type="entry name" value="Znf_RING/FYVE/PHD"/>
</dbReference>
<feature type="domain" description="RING-type" evidence="6">
    <location>
        <begin position="270"/>
        <end position="294"/>
    </location>
</feature>